<keyword evidence="2" id="KW-1133">Transmembrane helix</keyword>
<feature type="compositionally biased region" description="Polar residues" evidence="1">
    <location>
        <begin position="75"/>
        <end position="87"/>
    </location>
</feature>
<keyword evidence="2" id="KW-0812">Transmembrane</keyword>
<evidence type="ECO:0000313" key="4">
    <source>
        <dbReference type="Proteomes" id="UP000324897"/>
    </source>
</evidence>
<keyword evidence="2" id="KW-0472">Membrane</keyword>
<organism evidence="3 4">
    <name type="scientific">Eragrostis curvula</name>
    <name type="common">weeping love grass</name>
    <dbReference type="NCBI Taxonomy" id="38414"/>
    <lineage>
        <taxon>Eukaryota</taxon>
        <taxon>Viridiplantae</taxon>
        <taxon>Streptophyta</taxon>
        <taxon>Embryophyta</taxon>
        <taxon>Tracheophyta</taxon>
        <taxon>Spermatophyta</taxon>
        <taxon>Magnoliopsida</taxon>
        <taxon>Liliopsida</taxon>
        <taxon>Poales</taxon>
        <taxon>Poaceae</taxon>
        <taxon>PACMAD clade</taxon>
        <taxon>Chloridoideae</taxon>
        <taxon>Eragrostideae</taxon>
        <taxon>Eragrostidinae</taxon>
        <taxon>Eragrostis</taxon>
    </lineage>
</organism>
<dbReference type="EMBL" id="RWGY01000013">
    <property type="protein sequence ID" value="TVU24420.1"/>
    <property type="molecule type" value="Genomic_DNA"/>
</dbReference>
<protein>
    <submittedName>
        <fullName evidence="3">Uncharacterized protein</fullName>
    </submittedName>
</protein>
<feature type="transmembrane region" description="Helical" evidence="2">
    <location>
        <begin position="20"/>
        <end position="43"/>
    </location>
</feature>
<proteinExistence type="predicted"/>
<evidence type="ECO:0000313" key="3">
    <source>
        <dbReference type="EMBL" id="TVU24420.1"/>
    </source>
</evidence>
<comment type="caution">
    <text evidence="3">The sequence shown here is derived from an EMBL/GenBank/DDBJ whole genome shotgun (WGS) entry which is preliminary data.</text>
</comment>
<name>A0A5J9UML2_9POAL</name>
<dbReference type="Gramene" id="TVU24420">
    <property type="protein sequence ID" value="TVU24420"/>
    <property type="gene ID" value="EJB05_26854"/>
</dbReference>
<reference evidence="3 4" key="1">
    <citation type="journal article" date="2019" name="Sci. Rep.">
        <title>A high-quality genome of Eragrostis curvula grass provides insights into Poaceae evolution and supports new strategies to enhance forage quality.</title>
        <authorList>
            <person name="Carballo J."/>
            <person name="Santos B.A.C.M."/>
            <person name="Zappacosta D."/>
            <person name="Garbus I."/>
            <person name="Selva J.P."/>
            <person name="Gallo C.A."/>
            <person name="Diaz A."/>
            <person name="Albertini E."/>
            <person name="Caccamo M."/>
            <person name="Echenique V."/>
        </authorList>
    </citation>
    <scope>NUCLEOTIDE SEQUENCE [LARGE SCALE GENOMIC DNA]</scope>
    <source>
        <strain evidence="4">cv. Victoria</strain>
        <tissue evidence="3">Leaf</tissue>
    </source>
</reference>
<feature type="non-terminal residue" evidence="3">
    <location>
        <position position="1"/>
    </location>
</feature>
<gene>
    <name evidence="3" type="ORF">EJB05_26854</name>
</gene>
<accession>A0A5J9UML2</accession>
<evidence type="ECO:0000256" key="2">
    <source>
        <dbReference type="SAM" id="Phobius"/>
    </source>
</evidence>
<evidence type="ECO:0000256" key="1">
    <source>
        <dbReference type="SAM" id="MobiDB-lite"/>
    </source>
</evidence>
<dbReference type="Proteomes" id="UP000324897">
    <property type="component" value="Chromosome 2"/>
</dbReference>
<sequence length="87" mass="9316">MGGSTGQCGGPLNRTAGEDATIRICYSEVSMLLYACTLFSLAIRNKIRSAIRNKIPSARNEAIAPETKIKEAKESSSMQASTAHSRP</sequence>
<keyword evidence="4" id="KW-1185">Reference proteome</keyword>
<feature type="region of interest" description="Disordered" evidence="1">
    <location>
        <begin position="58"/>
        <end position="87"/>
    </location>
</feature>
<dbReference type="AlphaFoldDB" id="A0A5J9UML2"/>